<dbReference type="Proteomes" id="UP000593576">
    <property type="component" value="Unassembled WGS sequence"/>
</dbReference>
<dbReference type="EMBL" id="JABFAF010000001">
    <property type="protein sequence ID" value="MBA0846983.1"/>
    <property type="molecule type" value="Genomic_DNA"/>
</dbReference>
<reference evidence="1 2" key="1">
    <citation type="journal article" date="2019" name="Genome Biol. Evol.">
        <title>Insights into the evolution of the New World diploid cottons (Gossypium, subgenus Houzingenia) based on genome sequencing.</title>
        <authorList>
            <person name="Grover C.E."/>
            <person name="Arick M.A. 2nd"/>
            <person name="Thrash A."/>
            <person name="Conover J.L."/>
            <person name="Sanders W.S."/>
            <person name="Peterson D.G."/>
            <person name="Frelichowski J.E."/>
            <person name="Scheffler J.A."/>
            <person name="Scheffler B.E."/>
            <person name="Wendel J.F."/>
        </authorList>
    </citation>
    <scope>NUCLEOTIDE SEQUENCE [LARGE SCALE GENOMIC DNA]</scope>
    <source>
        <strain evidence="1">1</strain>
        <tissue evidence="1">Leaf</tissue>
    </source>
</reference>
<proteinExistence type="predicted"/>
<evidence type="ECO:0000313" key="2">
    <source>
        <dbReference type="Proteomes" id="UP000593576"/>
    </source>
</evidence>
<sequence>MASPRKSVNEIIFPRSQYTILDAMDALHALGDEIPKKKR</sequence>
<gene>
    <name evidence="1" type="ORF">Goshw_010568</name>
</gene>
<comment type="caution">
    <text evidence="1">The sequence shown here is derived from an EMBL/GenBank/DDBJ whole genome shotgun (WGS) entry which is preliminary data.</text>
</comment>
<protein>
    <submittedName>
        <fullName evidence="1">Uncharacterized protein</fullName>
    </submittedName>
</protein>
<dbReference type="AlphaFoldDB" id="A0A7J9KKJ4"/>
<organism evidence="1 2">
    <name type="scientific">Gossypium schwendimanii</name>
    <name type="common">Cotton</name>
    <dbReference type="NCBI Taxonomy" id="34291"/>
    <lineage>
        <taxon>Eukaryota</taxon>
        <taxon>Viridiplantae</taxon>
        <taxon>Streptophyta</taxon>
        <taxon>Embryophyta</taxon>
        <taxon>Tracheophyta</taxon>
        <taxon>Spermatophyta</taxon>
        <taxon>Magnoliopsida</taxon>
        <taxon>eudicotyledons</taxon>
        <taxon>Gunneridae</taxon>
        <taxon>Pentapetalae</taxon>
        <taxon>rosids</taxon>
        <taxon>malvids</taxon>
        <taxon>Malvales</taxon>
        <taxon>Malvaceae</taxon>
        <taxon>Malvoideae</taxon>
        <taxon>Gossypium</taxon>
    </lineage>
</organism>
<evidence type="ECO:0000313" key="1">
    <source>
        <dbReference type="EMBL" id="MBA0846983.1"/>
    </source>
</evidence>
<accession>A0A7J9KKJ4</accession>
<keyword evidence="2" id="KW-1185">Reference proteome</keyword>
<name>A0A7J9KKJ4_GOSSC</name>